<dbReference type="AlphaFoldDB" id="A0A382PLS4"/>
<evidence type="ECO:0000313" key="1">
    <source>
        <dbReference type="EMBL" id="SVC72942.1"/>
    </source>
</evidence>
<evidence type="ECO:0008006" key="2">
    <source>
        <dbReference type="Google" id="ProtNLM"/>
    </source>
</evidence>
<dbReference type="EMBL" id="UINC01107513">
    <property type="protein sequence ID" value="SVC72942.1"/>
    <property type="molecule type" value="Genomic_DNA"/>
</dbReference>
<feature type="non-terminal residue" evidence="1">
    <location>
        <position position="1"/>
    </location>
</feature>
<gene>
    <name evidence="1" type="ORF">METZ01_LOCUS325796</name>
</gene>
<dbReference type="PANTHER" id="PTHR38733:SF1">
    <property type="entry name" value="TYPE IV METHYL-DIRECTED RESTRICTION ENZYME ECOKMCRBC"/>
    <property type="match status" value="1"/>
</dbReference>
<organism evidence="1">
    <name type="scientific">marine metagenome</name>
    <dbReference type="NCBI Taxonomy" id="408172"/>
    <lineage>
        <taxon>unclassified sequences</taxon>
        <taxon>metagenomes</taxon>
        <taxon>ecological metagenomes</taxon>
    </lineage>
</organism>
<name>A0A382PLS4_9ZZZZ</name>
<proteinExistence type="predicted"/>
<feature type="non-terminal residue" evidence="1">
    <location>
        <position position="335"/>
    </location>
</feature>
<accession>A0A382PLS4</accession>
<dbReference type="Pfam" id="PF10117">
    <property type="entry name" value="McrBC"/>
    <property type="match status" value="1"/>
</dbReference>
<sequence>VSPVVITEAKTLHGVDLSDEEAERLNRAGRRLVGGPWWRDGDEERDRKVVECVRGEDGWDIEAGNVIGVIGLGERALHIRPKIPLRHLMYLLGEAGVIPRIDKYPAEVQRDAEFVEVVAGWFINTVHQLVRLGLHRDYEEIEDETSAVQGQLMVPPTSLNLYAGRPYFTCRFDEYTFDNPPNRVISEALGRLQRIQGLDDKYRRRARGLLAEFPATGSMRHGDLRYRPDRNAMRYETPLELARQIIDSTGRRPEPGQDTAMGFLIPTPTNVEKGLRNVLRQLLPEGMRLAKGAKRLPGGVKVEPDLVFGANAAVGDIKYRIFDEKWVRNEFFQLT</sequence>
<dbReference type="PANTHER" id="PTHR38733">
    <property type="entry name" value="PROTEIN MCRC"/>
    <property type="match status" value="1"/>
</dbReference>
<reference evidence="1" key="1">
    <citation type="submission" date="2018-05" db="EMBL/GenBank/DDBJ databases">
        <authorList>
            <person name="Lanie J.A."/>
            <person name="Ng W.-L."/>
            <person name="Kazmierczak K.M."/>
            <person name="Andrzejewski T.M."/>
            <person name="Davidsen T.M."/>
            <person name="Wayne K.J."/>
            <person name="Tettelin H."/>
            <person name="Glass J.I."/>
            <person name="Rusch D."/>
            <person name="Podicherti R."/>
            <person name="Tsui H.-C.T."/>
            <person name="Winkler M.E."/>
        </authorList>
    </citation>
    <scope>NUCLEOTIDE SEQUENCE</scope>
</reference>
<protein>
    <recommendedName>
        <fullName evidence="2">Restriction endonuclease</fullName>
    </recommendedName>
</protein>
<dbReference type="InterPro" id="IPR019292">
    <property type="entry name" value="McrC"/>
</dbReference>